<dbReference type="STRING" id="1192034.CAP_3163"/>
<dbReference type="AlphaFoldDB" id="A0A017T9X5"/>
<sequence length="479" mass="49778">MVTVTGPAATGEKPKDKGPVRPSHLIFAIPAAKAAQPQGSNKPSLTAKEALAAKAKAKQGAAPAKAKAAEASAETAAPEAVREFDAELLSAGWDRAGEALRAAGDAGAALIDAWVTKGNAEAVAAAAEADDVSGTVRKAARRALGVIKARGLAIPTRPRVARLADDKAGAEEATMLPPDATGTSAITVTRREPSGRFHIAEVILREGVGVLHAGSGWLSGSQLKEGRARALESLGTAPVPVPPEWARHRIAQAKKLNATSGQVLPLGFEGCRELVEPAPEAEAKHPVADLEEQITPELMAEHAAQSRALHDEPEFRGWLPSRQAMDEALQGLGQKLGPDGLQDPVRVNAALREEIEAATDRFFSPELRAVFAARMRDSAISLRVRRGDAAALGALAVARAVREAGLITSPPREIPFLTSFFNKALAMMAQQGGGQLRIPTPIGGIDRLGSEEGSAEEEASGSAPAGETSEAKTDESSNA</sequence>
<evidence type="ECO:0000313" key="3">
    <source>
        <dbReference type="Proteomes" id="UP000019678"/>
    </source>
</evidence>
<feature type="region of interest" description="Disordered" evidence="1">
    <location>
        <begin position="1"/>
        <end position="70"/>
    </location>
</feature>
<evidence type="ECO:0000313" key="2">
    <source>
        <dbReference type="EMBL" id="EYF05615.1"/>
    </source>
</evidence>
<comment type="caution">
    <text evidence="2">The sequence shown here is derived from an EMBL/GenBank/DDBJ whole genome shotgun (WGS) entry which is preliminary data.</text>
</comment>
<accession>A0A017T9X5</accession>
<dbReference type="EMBL" id="ASRX01000022">
    <property type="protein sequence ID" value="EYF05615.1"/>
    <property type="molecule type" value="Genomic_DNA"/>
</dbReference>
<feature type="region of interest" description="Disordered" evidence="1">
    <location>
        <begin position="437"/>
        <end position="479"/>
    </location>
</feature>
<protein>
    <submittedName>
        <fullName evidence="2">Uncharacterized protein</fullName>
    </submittedName>
</protein>
<name>A0A017T9X5_9BACT</name>
<proteinExistence type="predicted"/>
<feature type="compositionally biased region" description="Basic and acidic residues" evidence="1">
    <location>
        <begin position="469"/>
        <end position="479"/>
    </location>
</feature>
<keyword evidence="3" id="KW-1185">Reference proteome</keyword>
<dbReference type="Proteomes" id="UP000019678">
    <property type="component" value="Unassembled WGS sequence"/>
</dbReference>
<gene>
    <name evidence="2" type="ORF">CAP_3163</name>
</gene>
<evidence type="ECO:0000256" key="1">
    <source>
        <dbReference type="SAM" id="MobiDB-lite"/>
    </source>
</evidence>
<organism evidence="2 3">
    <name type="scientific">Chondromyces apiculatus DSM 436</name>
    <dbReference type="NCBI Taxonomy" id="1192034"/>
    <lineage>
        <taxon>Bacteria</taxon>
        <taxon>Pseudomonadati</taxon>
        <taxon>Myxococcota</taxon>
        <taxon>Polyangia</taxon>
        <taxon>Polyangiales</taxon>
        <taxon>Polyangiaceae</taxon>
        <taxon>Chondromyces</taxon>
    </lineage>
</organism>
<reference evidence="2 3" key="1">
    <citation type="submission" date="2013-05" db="EMBL/GenBank/DDBJ databases">
        <title>Genome assembly of Chondromyces apiculatus DSM 436.</title>
        <authorList>
            <person name="Sharma G."/>
            <person name="Khatri I."/>
            <person name="Kaur C."/>
            <person name="Mayilraj S."/>
            <person name="Subramanian S."/>
        </authorList>
    </citation>
    <scope>NUCLEOTIDE SEQUENCE [LARGE SCALE GENOMIC DNA]</scope>
    <source>
        <strain evidence="2 3">DSM 436</strain>
    </source>
</reference>
<feature type="compositionally biased region" description="Low complexity" evidence="1">
    <location>
        <begin position="47"/>
        <end position="70"/>
    </location>
</feature>